<evidence type="ECO:0000313" key="2">
    <source>
        <dbReference type="EMBL" id="JAH27660.1"/>
    </source>
</evidence>
<sequence>MASSKDGCSLSYKKKVKRDTENRNQDTTQNKSFYIKG</sequence>
<accession>A0A0E9RGQ9</accession>
<reference evidence="2" key="1">
    <citation type="submission" date="2014-11" db="EMBL/GenBank/DDBJ databases">
        <authorList>
            <person name="Amaro Gonzalez C."/>
        </authorList>
    </citation>
    <scope>NUCLEOTIDE SEQUENCE</scope>
</reference>
<proteinExistence type="predicted"/>
<protein>
    <submittedName>
        <fullName evidence="2">Uncharacterized protein</fullName>
    </submittedName>
</protein>
<dbReference type="AlphaFoldDB" id="A0A0E9RGQ9"/>
<name>A0A0E9RGQ9_ANGAN</name>
<reference evidence="2" key="2">
    <citation type="journal article" date="2015" name="Fish Shellfish Immunol.">
        <title>Early steps in the European eel (Anguilla anguilla)-Vibrio vulnificus interaction in the gills: Role of the RtxA13 toxin.</title>
        <authorList>
            <person name="Callol A."/>
            <person name="Pajuelo D."/>
            <person name="Ebbesson L."/>
            <person name="Teles M."/>
            <person name="MacKenzie S."/>
            <person name="Amaro C."/>
        </authorList>
    </citation>
    <scope>NUCLEOTIDE SEQUENCE</scope>
</reference>
<organism evidence="2">
    <name type="scientific">Anguilla anguilla</name>
    <name type="common">European freshwater eel</name>
    <name type="synonym">Muraena anguilla</name>
    <dbReference type="NCBI Taxonomy" id="7936"/>
    <lineage>
        <taxon>Eukaryota</taxon>
        <taxon>Metazoa</taxon>
        <taxon>Chordata</taxon>
        <taxon>Craniata</taxon>
        <taxon>Vertebrata</taxon>
        <taxon>Euteleostomi</taxon>
        <taxon>Actinopterygii</taxon>
        <taxon>Neopterygii</taxon>
        <taxon>Teleostei</taxon>
        <taxon>Anguilliformes</taxon>
        <taxon>Anguillidae</taxon>
        <taxon>Anguilla</taxon>
    </lineage>
</organism>
<dbReference type="EMBL" id="GBXM01080917">
    <property type="protein sequence ID" value="JAH27660.1"/>
    <property type="molecule type" value="Transcribed_RNA"/>
</dbReference>
<feature type="region of interest" description="Disordered" evidence="1">
    <location>
        <begin position="1"/>
        <end position="37"/>
    </location>
</feature>
<feature type="compositionally biased region" description="Polar residues" evidence="1">
    <location>
        <begin position="25"/>
        <end position="37"/>
    </location>
</feature>
<evidence type="ECO:0000256" key="1">
    <source>
        <dbReference type="SAM" id="MobiDB-lite"/>
    </source>
</evidence>